<dbReference type="GO" id="GO:0016491">
    <property type="term" value="F:oxidoreductase activity"/>
    <property type="evidence" value="ECO:0007669"/>
    <property type="project" value="UniProtKB-KW"/>
</dbReference>
<evidence type="ECO:0000259" key="2">
    <source>
        <dbReference type="Pfam" id="PF08240"/>
    </source>
</evidence>
<dbReference type="EMBL" id="RCZE01000005">
    <property type="protein sequence ID" value="TPG78222.1"/>
    <property type="molecule type" value="Genomic_DNA"/>
</dbReference>
<dbReference type="CDD" id="cd08262">
    <property type="entry name" value="Zn_ADH8"/>
    <property type="match status" value="1"/>
</dbReference>
<organism evidence="3 4">
    <name type="scientific">Pseudomonas arsenicoxydans</name>
    <dbReference type="NCBI Taxonomy" id="702115"/>
    <lineage>
        <taxon>Bacteria</taxon>
        <taxon>Pseudomonadati</taxon>
        <taxon>Pseudomonadota</taxon>
        <taxon>Gammaproteobacteria</taxon>
        <taxon>Pseudomonadales</taxon>
        <taxon>Pseudomonadaceae</taxon>
        <taxon>Pseudomonas</taxon>
    </lineage>
</organism>
<dbReference type="Gene3D" id="3.40.50.720">
    <property type="entry name" value="NAD(P)-binding Rossmann-like Domain"/>
    <property type="match status" value="2"/>
</dbReference>
<dbReference type="AlphaFoldDB" id="A0A502HXY6"/>
<proteinExistence type="predicted"/>
<feature type="domain" description="Alcohol dehydrogenase-like N-terminal" evidence="2">
    <location>
        <begin position="24"/>
        <end position="135"/>
    </location>
</feature>
<dbReference type="Proteomes" id="UP000317933">
    <property type="component" value="Unassembled WGS sequence"/>
</dbReference>
<comment type="caution">
    <text evidence="3">The sequence shown here is derived from an EMBL/GenBank/DDBJ whole genome shotgun (WGS) entry which is preliminary data.</text>
</comment>
<accession>A0A502HXY6</accession>
<dbReference type="PANTHER" id="PTHR43189">
    <property type="entry name" value="ZINC-TYPE ALCOHOL DEHYDROGENASE-LIKE PROTEIN C1198.01-RELATED"/>
    <property type="match status" value="1"/>
</dbReference>
<dbReference type="RefSeq" id="WP_140667652.1">
    <property type="nucleotide sequence ID" value="NZ_RCZE01000005.1"/>
</dbReference>
<evidence type="ECO:0000313" key="3">
    <source>
        <dbReference type="EMBL" id="TPG78222.1"/>
    </source>
</evidence>
<name>A0A502HXY6_9PSED</name>
<dbReference type="InterPro" id="IPR011032">
    <property type="entry name" value="GroES-like_sf"/>
</dbReference>
<dbReference type="SUPFAM" id="SSF50129">
    <property type="entry name" value="GroES-like"/>
    <property type="match status" value="1"/>
</dbReference>
<dbReference type="InterPro" id="IPR036291">
    <property type="entry name" value="NAD(P)-bd_dom_sf"/>
</dbReference>
<reference evidence="3 4" key="1">
    <citation type="journal article" date="2019" name="Environ. Microbiol.">
        <title>Species interactions and distinct microbial communities in high Arctic permafrost affected cryosols are associated with the CH4 and CO2 gas fluxes.</title>
        <authorList>
            <person name="Altshuler I."/>
            <person name="Hamel J."/>
            <person name="Turney S."/>
            <person name="Magnuson E."/>
            <person name="Levesque R."/>
            <person name="Greer C."/>
            <person name="Whyte L.G."/>
        </authorList>
    </citation>
    <scope>NUCLEOTIDE SEQUENCE [LARGE SCALE GENOMIC DNA]</scope>
    <source>
        <strain evidence="3 4">E3</strain>
    </source>
</reference>
<dbReference type="Gene3D" id="3.90.180.10">
    <property type="entry name" value="Medium-chain alcohol dehydrogenases, catalytic domain"/>
    <property type="match status" value="2"/>
</dbReference>
<evidence type="ECO:0000313" key="4">
    <source>
        <dbReference type="Proteomes" id="UP000317933"/>
    </source>
</evidence>
<sequence>MRAVICRDQQLRVGDLDLPTPATGQMLVQVLRCGICGSDLHARQHCGHWGDLMRRSGYDGFVKPGQEVVFGHEICAEVVEHGLGCDKKIKPGTVVCAVPVLRNGTTIEMLGFSAQASGGYAEHMLLQESMMMPVPNGLSPDLAALTEPMAVALHAVNRGELKQRDVAIVIGCGPVGLAVICVLKARGIKTIIASDFSAGRRVLAAKCGADIVLDPAKDSPFANWKAMGHIGELSGALELAVGTREKLGKLPLPWWHTWRLAEAFGAKPPRPVIFECVGVPGLLQNVIDGAPMFSRVVVVGVCMQSDTLEPAIAINKEIDLRFVLGYTPLEFRDTLHMIADGKLNCAPLITGTVGLNGVEQAFTALGDPEQHAKILIAPATSIPLHNVNTPNDSNRITSGPMA</sequence>
<evidence type="ECO:0000256" key="1">
    <source>
        <dbReference type="ARBA" id="ARBA00023002"/>
    </source>
</evidence>
<dbReference type="SUPFAM" id="SSF51735">
    <property type="entry name" value="NAD(P)-binding Rossmann-fold domains"/>
    <property type="match status" value="1"/>
</dbReference>
<dbReference type="InterPro" id="IPR013154">
    <property type="entry name" value="ADH-like_N"/>
</dbReference>
<keyword evidence="1" id="KW-0560">Oxidoreductase</keyword>
<gene>
    <name evidence="3" type="ORF">EAH78_11565</name>
</gene>
<dbReference type="Pfam" id="PF08240">
    <property type="entry name" value="ADH_N"/>
    <property type="match status" value="1"/>
</dbReference>
<dbReference type="PANTHER" id="PTHR43189:SF1">
    <property type="entry name" value="ZINC-TYPE ALCOHOL DEHYDROGENASE-LIKE PROTEIN C1198.01"/>
    <property type="match status" value="1"/>
</dbReference>
<protein>
    <submittedName>
        <fullName evidence="3">Alcohol dehydrogenase</fullName>
    </submittedName>
</protein>